<evidence type="ECO:0000256" key="1">
    <source>
        <dbReference type="SAM" id="MobiDB-lite"/>
    </source>
</evidence>
<feature type="region of interest" description="Disordered" evidence="1">
    <location>
        <begin position="27"/>
        <end position="72"/>
    </location>
</feature>
<feature type="compositionally biased region" description="Low complexity" evidence="1">
    <location>
        <begin position="37"/>
        <end position="55"/>
    </location>
</feature>
<dbReference type="Proteomes" id="UP000614334">
    <property type="component" value="Unassembled WGS sequence"/>
</dbReference>
<dbReference type="AlphaFoldDB" id="A0A8H7M2B3"/>
<gene>
    <name evidence="2" type="ORF">RHS01_07941</name>
</gene>
<comment type="caution">
    <text evidence="2">The sequence shown here is derived from an EMBL/GenBank/DDBJ whole genome shotgun (WGS) entry which is preliminary data.</text>
</comment>
<name>A0A8H7M2B3_9AGAM</name>
<accession>A0A8H7M2B3</accession>
<sequence length="152" mass="16446">MFQIMSLPALSQCHLFLSASNCDALRTDKDCNEAPRSPLSDAGSSSSDSESSGPDTPTELKHDLPFSAGSGYSFKGPPDPIFQSIQWNEMCPLKTTWNIDDFVIVGHQAPDPPTPTIDYPSTEWTPSTLPGSFGKATAPSDIVNRIKSRLTQ</sequence>
<evidence type="ECO:0000313" key="2">
    <source>
        <dbReference type="EMBL" id="KAF8752017.1"/>
    </source>
</evidence>
<protein>
    <submittedName>
        <fullName evidence="2">Uncharacterized protein</fullName>
    </submittedName>
</protein>
<proteinExistence type="predicted"/>
<organism evidence="2 3">
    <name type="scientific">Rhizoctonia solani</name>
    <dbReference type="NCBI Taxonomy" id="456999"/>
    <lineage>
        <taxon>Eukaryota</taxon>
        <taxon>Fungi</taxon>
        <taxon>Dikarya</taxon>
        <taxon>Basidiomycota</taxon>
        <taxon>Agaricomycotina</taxon>
        <taxon>Agaricomycetes</taxon>
        <taxon>Cantharellales</taxon>
        <taxon>Ceratobasidiaceae</taxon>
        <taxon>Rhizoctonia</taxon>
    </lineage>
</organism>
<dbReference type="EMBL" id="JACYCF010000016">
    <property type="protein sequence ID" value="KAF8752017.1"/>
    <property type="molecule type" value="Genomic_DNA"/>
</dbReference>
<evidence type="ECO:0000313" key="3">
    <source>
        <dbReference type="Proteomes" id="UP000614334"/>
    </source>
</evidence>
<reference evidence="2" key="1">
    <citation type="submission" date="2020-09" db="EMBL/GenBank/DDBJ databases">
        <title>Comparative genome analyses of four rice-infecting Rhizoctonia solani isolates reveal extensive enrichment of homogalacturonan modification genes.</title>
        <authorList>
            <person name="Lee D.-Y."/>
            <person name="Jeon J."/>
            <person name="Kim K.-T."/>
            <person name="Cheong K."/>
            <person name="Song H."/>
            <person name="Choi G."/>
            <person name="Ko J."/>
            <person name="Opiyo S.O."/>
            <person name="Zuo S."/>
            <person name="Madhav S."/>
            <person name="Lee Y.-H."/>
            <person name="Wang G.-L."/>
        </authorList>
    </citation>
    <scope>NUCLEOTIDE SEQUENCE</scope>
    <source>
        <strain evidence="2">AG1-IA B2</strain>
    </source>
</reference>